<keyword evidence="2" id="KW-0804">Transcription</keyword>
<dbReference type="Proteomes" id="UP000015106">
    <property type="component" value="Chromosome 2"/>
</dbReference>
<dbReference type="Pfam" id="PF03859">
    <property type="entry name" value="CG-1"/>
    <property type="match status" value="1"/>
</dbReference>
<evidence type="ECO:0000256" key="2">
    <source>
        <dbReference type="ARBA" id="ARBA00023163"/>
    </source>
</evidence>
<protein>
    <recommendedName>
        <fullName evidence="4">CG-1 domain-containing protein</fullName>
    </recommendedName>
</protein>
<feature type="domain" description="CG-1" evidence="4">
    <location>
        <begin position="16"/>
        <end position="112"/>
    </location>
</feature>
<dbReference type="GO" id="GO:0003690">
    <property type="term" value="F:double-stranded DNA binding"/>
    <property type="evidence" value="ECO:0007669"/>
    <property type="project" value="TreeGrafter"/>
</dbReference>
<name>A0A8R7PBH4_TRIUA</name>
<dbReference type="InterPro" id="IPR005559">
    <property type="entry name" value="CG-1_dom"/>
</dbReference>
<evidence type="ECO:0000313" key="5">
    <source>
        <dbReference type="EnsemblPlants" id="TuG1812G0200001602.01.T02"/>
    </source>
</evidence>
<proteinExistence type="predicted"/>
<evidence type="ECO:0000313" key="6">
    <source>
        <dbReference type="Proteomes" id="UP000015106"/>
    </source>
</evidence>
<evidence type="ECO:0000256" key="3">
    <source>
        <dbReference type="ARBA" id="ARBA00023242"/>
    </source>
</evidence>
<dbReference type="GO" id="GO:0003712">
    <property type="term" value="F:transcription coregulator activity"/>
    <property type="evidence" value="ECO:0007669"/>
    <property type="project" value="TreeGrafter"/>
</dbReference>
<dbReference type="EnsemblPlants" id="TuG1812G0200001602.01.T02">
    <property type="protein sequence ID" value="TuG1812G0200001602.01.T02"/>
    <property type="gene ID" value="TuG1812G0200001602.01"/>
</dbReference>
<dbReference type="Gramene" id="TuG1812G0200001602.01.T02">
    <property type="protein sequence ID" value="TuG1812G0200001602.01.T02"/>
    <property type="gene ID" value="TuG1812G0200001602.01"/>
</dbReference>
<dbReference type="GO" id="GO:0005634">
    <property type="term" value="C:nucleus"/>
    <property type="evidence" value="ECO:0007669"/>
    <property type="project" value="UniProtKB-SubCell"/>
</dbReference>
<accession>A0A8R7PBH4</accession>
<dbReference type="PANTHER" id="PTHR23335">
    <property type="entry name" value="CALMODULIN-BINDING TRANSCRIPTION ACTIVATOR CAMTA"/>
    <property type="match status" value="1"/>
</dbReference>
<keyword evidence="3" id="KW-0539">Nucleus</keyword>
<evidence type="ECO:0000256" key="1">
    <source>
        <dbReference type="ARBA" id="ARBA00004123"/>
    </source>
</evidence>
<reference evidence="5" key="2">
    <citation type="submission" date="2018-03" db="EMBL/GenBank/DDBJ databases">
        <title>The Triticum urartu genome reveals the dynamic nature of wheat genome evolution.</title>
        <authorList>
            <person name="Ling H."/>
            <person name="Ma B."/>
            <person name="Shi X."/>
            <person name="Liu H."/>
            <person name="Dong L."/>
            <person name="Sun H."/>
            <person name="Cao Y."/>
            <person name="Gao Q."/>
            <person name="Zheng S."/>
            <person name="Li Y."/>
            <person name="Yu Y."/>
            <person name="Du H."/>
            <person name="Qi M."/>
            <person name="Li Y."/>
            <person name="Yu H."/>
            <person name="Cui Y."/>
            <person name="Wang N."/>
            <person name="Chen C."/>
            <person name="Wu H."/>
            <person name="Zhao Y."/>
            <person name="Zhang J."/>
            <person name="Li Y."/>
            <person name="Zhou W."/>
            <person name="Zhang B."/>
            <person name="Hu W."/>
            <person name="Eijk M."/>
            <person name="Tang J."/>
            <person name="Witsenboer H."/>
            <person name="Zhao S."/>
            <person name="Li Z."/>
            <person name="Zhang A."/>
            <person name="Wang D."/>
            <person name="Liang C."/>
        </authorList>
    </citation>
    <scope>NUCLEOTIDE SEQUENCE [LARGE SCALE GENOMIC DNA]</scope>
    <source>
        <strain evidence="5">cv. G1812</strain>
    </source>
</reference>
<keyword evidence="6" id="KW-1185">Reference proteome</keyword>
<evidence type="ECO:0000259" key="4">
    <source>
        <dbReference type="PROSITE" id="PS51437"/>
    </source>
</evidence>
<dbReference type="GO" id="GO:0006357">
    <property type="term" value="P:regulation of transcription by RNA polymerase II"/>
    <property type="evidence" value="ECO:0007669"/>
    <property type="project" value="TreeGrafter"/>
</dbReference>
<dbReference type="PANTHER" id="PTHR23335:SF14">
    <property type="entry name" value="CALMODULIN-BINDING TRANSCRIPTION ACTIVATOR 2"/>
    <property type="match status" value="1"/>
</dbReference>
<dbReference type="AlphaFoldDB" id="A0A8R7PBH4"/>
<dbReference type="PROSITE" id="PS51437">
    <property type="entry name" value="CG_1"/>
    <property type="match status" value="1"/>
</dbReference>
<organism evidence="5 6">
    <name type="scientific">Triticum urartu</name>
    <name type="common">Red wild einkorn</name>
    <name type="synonym">Crithodium urartu</name>
    <dbReference type="NCBI Taxonomy" id="4572"/>
    <lineage>
        <taxon>Eukaryota</taxon>
        <taxon>Viridiplantae</taxon>
        <taxon>Streptophyta</taxon>
        <taxon>Embryophyta</taxon>
        <taxon>Tracheophyta</taxon>
        <taxon>Spermatophyta</taxon>
        <taxon>Magnoliopsida</taxon>
        <taxon>Liliopsida</taxon>
        <taxon>Poales</taxon>
        <taxon>Poaceae</taxon>
        <taxon>BOP clade</taxon>
        <taxon>Pooideae</taxon>
        <taxon>Triticodae</taxon>
        <taxon>Triticeae</taxon>
        <taxon>Triticinae</taxon>
        <taxon>Triticum</taxon>
    </lineage>
</organism>
<reference evidence="5" key="3">
    <citation type="submission" date="2022-06" db="UniProtKB">
        <authorList>
            <consortium name="EnsemblPlants"/>
        </authorList>
    </citation>
    <scope>IDENTIFICATION</scope>
</reference>
<comment type="subcellular location">
    <subcellularLocation>
        <location evidence="1">Nucleus</location>
    </subcellularLocation>
</comment>
<reference evidence="6" key="1">
    <citation type="journal article" date="2013" name="Nature">
        <title>Draft genome of the wheat A-genome progenitor Triticum urartu.</title>
        <authorList>
            <person name="Ling H.Q."/>
            <person name="Zhao S."/>
            <person name="Liu D."/>
            <person name="Wang J."/>
            <person name="Sun H."/>
            <person name="Zhang C."/>
            <person name="Fan H."/>
            <person name="Li D."/>
            <person name="Dong L."/>
            <person name="Tao Y."/>
            <person name="Gao C."/>
            <person name="Wu H."/>
            <person name="Li Y."/>
            <person name="Cui Y."/>
            <person name="Guo X."/>
            <person name="Zheng S."/>
            <person name="Wang B."/>
            <person name="Yu K."/>
            <person name="Liang Q."/>
            <person name="Yang W."/>
            <person name="Lou X."/>
            <person name="Chen J."/>
            <person name="Feng M."/>
            <person name="Jian J."/>
            <person name="Zhang X."/>
            <person name="Luo G."/>
            <person name="Jiang Y."/>
            <person name="Liu J."/>
            <person name="Wang Z."/>
            <person name="Sha Y."/>
            <person name="Zhang B."/>
            <person name="Wu H."/>
            <person name="Tang D."/>
            <person name="Shen Q."/>
            <person name="Xue P."/>
            <person name="Zou S."/>
            <person name="Wang X."/>
            <person name="Liu X."/>
            <person name="Wang F."/>
            <person name="Yang Y."/>
            <person name="An X."/>
            <person name="Dong Z."/>
            <person name="Zhang K."/>
            <person name="Zhang X."/>
            <person name="Luo M.C."/>
            <person name="Dvorak J."/>
            <person name="Tong Y."/>
            <person name="Wang J."/>
            <person name="Yang H."/>
            <person name="Li Z."/>
            <person name="Wang D."/>
            <person name="Zhang A."/>
            <person name="Wang J."/>
        </authorList>
    </citation>
    <scope>NUCLEOTIDE SEQUENCE</scope>
    <source>
        <strain evidence="6">cv. G1812</strain>
    </source>
</reference>
<sequence>MAEMHKYGLSNQPPDIPQILQEAQNRWLRPTEICQILSNYKKFSIAPEPPNRPPSMPSPYLEFRTNFIENVDTTMVIYPFSPIRLDGVDLCSRVLCSSTFFFLYHGSCTRIF</sequence>